<gene>
    <name evidence="3" type="ORF">J5N97_004380</name>
</gene>
<dbReference type="InterPro" id="IPR041567">
    <property type="entry name" value="COI1_F-box"/>
</dbReference>
<feature type="compositionally biased region" description="Acidic residues" evidence="1">
    <location>
        <begin position="452"/>
        <end position="471"/>
    </location>
</feature>
<evidence type="ECO:0000313" key="4">
    <source>
        <dbReference type="Proteomes" id="UP001085076"/>
    </source>
</evidence>
<dbReference type="SMART" id="SM00367">
    <property type="entry name" value="LRR_CC"/>
    <property type="match status" value="2"/>
</dbReference>
<dbReference type="EMBL" id="JAGGNH010000001">
    <property type="protein sequence ID" value="KAJ0986024.1"/>
    <property type="molecule type" value="Genomic_DNA"/>
</dbReference>
<dbReference type="SUPFAM" id="SSF52047">
    <property type="entry name" value="RNI-like"/>
    <property type="match status" value="1"/>
</dbReference>
<dbReference type="GO" id="GO:0031146">
    <property type="term" value="P:SCF-dependent proteasomal ubiquitin-dependent protein catabolic process"/>
    <property type="evidence" value="ECO:0007669"/>
    <property type="project" value="TreeGrafter"/>
</dbReference>
<dbReference type="Pfam" id="PF18511">
    <property type="entry name" value="F-box_5"/>
    <property type="match status" value="1"/>
</dbReference>
<proteinExistence type="predicted"/>
<comment type="caution">
    <text evidence="3">The sequence shown here is derived from an EMBL/GenBank/DDBJ whole genome shotgun (WGS) entry which is preliminary data.</text>
</comment>
<evidence type="ECO:0000256" key="1">
    <source>
        <dbReference type="SAM" id="MobiDB-lite"/>
    </source>
</evidence>
<organism evidence="3 4">
    <name type="scientific">Dioscorea zingiberensis</name>
    <dbReference type="NCBI Taxonomy" id="325984"/>
    <lineage>
        <taxon>Eukaryota</taxon>
        <taxon>Viridiplantae</taxon>
        <taxon>Streptophyta</taxon>
        <taxon>Embryophyta</taxon>
        <taxon>Tracheophyta</taxon>
        <taxon>Spermatophyta</taxon>
        <taxon>Magnoliopsida</taxon>
        <taxon>Liliopsida</taxon>
        <taxon>Dioscoreales</taxon>
        <taxon>Dioscoreaceae</taxon>
        <taxon>Dioscorea</taxon>
    </lineage>
</organism>
<dbReference type="InterPro" id="IPR006553">
    <property type="entry name" value="Leu-rich_rpt_Cys-con_subtyp"/>
</dbReference>
<feature type="domain" description="COI1 F-box" evidence="2">
    <location>
        <begin position="10"/>
        <end position="46"/>
    </location>
</feature>
<reference evidence="3" key="1">
    <citation type="submission" date="2021-03" db="EMBL/GenBank/DDBJ databases">
        <authorList>
            <person name="Li Z."/>
            <person name="Yang C."/>
        </authorList>
    </citation>
    <scope>NUCLEOTIDE SEQUENCE</scope>
    <source>
        <strain evidence="3">Dzin_1.0</strain>
        <tissue evidence="3">Leaf</tissue>
    </source>
</reference>
<dbReference type="Proteomes" id="UP001085076">
    <property type="component" value="Miscellaneous, Linkage group lg01"/>
</dbReference>
<keyword evidence="4" id="KW-1185">Reference proteome</keyword>
<dbReference type="Gene3D" id="1.20.1280.50">
    <property type="match status" value="1"/>
</dbReference>
<dbReference type="GO" id="GO:0005634">
    <property type="term" value="C:nucleus"/>
    <property type="evidence" value="ECO:0007669"/>
    <property type="project" value="TreeGrafter"/>
</dbReference>
<dbReference type="Gene3D" id="3.80.10.10">
    <property type="entry name" value="Ribonuclease Inhibitor"/>
    <property type="match status" value="1"/>
</dbReference>
<dbReference type="GO" id="GO:0019005">
    <property type="term" value="C:SCF ubiquitin ligase complex"/>
    <property type="evidence" value="ECO:0007669"/>
    <property type="project" value="TreeGrafter"/>
</dbReference>
<name>A0A9D5D759_9LILI</name>
<evidence type="ECO:0000259" key="2">
    <source>
        <dbReference type="Pfam" id="PF18511"/>
    </source>
</evidence>
<reference evidence="3" key="2">
    <citation type="journal article" date="2022" name="Hortic Res">
        <title>The genome of Dioscorea zingiberensis sheds light on the biosynthesis, origin and evolution of the medicinally important diosgenin saponins.</title>
        <authorList>
            <person name="Li Y."/>
            <person name="Tan C."/>
            <person name="Li Z."/>
            <person name="Guo J."/>
            <person name="Li S."/>
            <person name="Chen X."/>
            <person name="Wang C."/>
            <person name="Dai X."/>
            <person name="Yang H."/>
            <person name="Song W."/>
            <person name="Hou L."/>
            <person name="Xu J."/>
            <person name="Tong Z."/>
            <person name="Xu A."/>
            <person name="Yuan X."/>
            <person name="Wang W."/>
            <person name="Yang Q."/>
            <person name="Chen L."/>
            <person name="Sun Z."/>
            <person name="Wang K."/>
            <person name="Pan B."/>
            <person name="Chen J."/>
            <person name="Bao Y."/>
            <person name="Liu F."/>
            <person name="Qi X."/>
            <person name="Gang D.R."/>
            <person name="Wen J."/>
            <person name="Li J."/>
        </authorList>
    </citation>
    <scope>NUCLEOTIDE SEQUENCE</scope>
    <source>
        <strain evidence="3">Dzin_1.0</strain>
    </source>
</reference>
<dbReference type="AlphaFoldDB" id="A0A9D5D759"/>
<sequence>MEAQTQLHDLPDAVLVNVFALVRDVRTRNAMALVCHKWHPLERATRVSLALRGNVRDLYLLPTCFSAVTHLDLSLLSPWGYPPGHDYVTVARRLRQAFPSLNSLTVYARTPEALAALAPQWGGALRAARLVRWHQRPHYLQLGADLVPLLAACPALQSLDLSQFYCWTEDIPDALKAYPVASANLTHLNLLSAASADGYRAVELLSISSVCPNLREFLAPCVFNPRYLGFVSDETLLSLAANCPGLSLLHLADPAAVSPATAPAVNLDAEGFAPEDARITVKGLESLFSALPLLEDLALDLSQNVRDSGLALEALCRKCPKIKSLKLGMFHSVCRAAGLHLDGVAVCGGLTSLCIKNSADLSDASLVTIARGCRRLSSLEIHSCRNITETGIRKLAGLLRLSLVDVRISGCEQLEAARVLRALEPIRDRIQQLHIDCIWVRPGLPDQSPDKDIDDVEQDNEVETSEEEDGLETPSESKKKKCRYSDEAEDCDGIDGFWFKTWRRLRYLSLWFPAGEVITPLADAGLEFCPELEEMCIKVEGDCRACPRPSQRVFGLSSLGSPDRYPKLSKMKLDCGEAIGYALTAPTGQMDLSLWERFYLHGIGELNLYELDYWPPQDKEVNQRTLSLPATGLLQECITLRKLFIHGTAHEHFMRFFLNMPNLRDVQLREDYYPAPENDMSTEMRVDSCSRFEDALNQRHIPD</sequence>
<dbReference type="PANTHER" id="PTHR13318">
    <property type="entry name" value="PARTNER OF PAIRED, ISOFORM B-RELATED"/>
    <property type="match status" value="1"/>
</dbReference>
<accession>A0A9D5D759</accession>
<protein>
    <recommendedName>
        <fullName evidence="2">COI1 F-box domain-containing protein</fullName>
    </recommendedName>
</protein>
<dbReference type="PANTHER" id="PTHR13318:SF148">
    <property type="entry name" value="F-BOX PROTEIN MAX2"/>
    <property type="match status" value="1"/>
</dbReference>
<dbReference type="InterPro" id="IPR032675">
    <property type="entry name" value="LRR_dom_sf"/>
</dbReference>
<dbReference type="OrthoDB" id="550575at2759"/>
<dbReference type="CDD" id="cd22159">
    <property type="entry name" value="F-box_AtTIR1-like"/>
    <property type="match status" value="1"/>
</dbReference>
<evidence type="ECO:0000313" key="3">
    <source>
        <dbReference type="EMBL" id="KAJ0986024.1"/>
    </source>
</evidence>
<feature type="region of interest" description="Disordered" evidence="1">
    <location>
        <begin position="446"/>
        <end position="479"/>
    </location>
</feature>
<dbReference type="FunFam" id="1.20.1280.50:FF:000023">
    <property type="entry name" value="F-box/LRR-repeat protein 4"/>
    <property type="match status" value="1"/>
</dbReference>